<organism evidence="1 2">
    <name type="scientific">Candidatus Giovannonibacteria bacterium GW2011_GWA1_44_25</name>
    <dbReference type="NCBI Taxonomy" id="1618645"/>
    <lineage>
        <taxon>Bacteria</taxon>
        <taxon>Candidatus Giovannoniibacteriota</taxon>
    </lineage>
</organism>
<proteinExistence type="predicted"/>
<evidence type="ECO:0000313" key="1">
    <source>
        <dbReference type="EMBL" id="KKT59013.1"/>
    </source>
</evidence>
<comment type="caution">
    <text evidence="1">The sequence shown here is derived from an EMBL/GenBank/DDBJ whole genome shotgun (WGS) entry which is preliminary data.</text>
</comment>
<accession>A0A0G1IJI2</accession>
<reference evidence="1 2" key="1">
    <citation type="journal article" date="2015" name="Nature">
        <title>rRNA introns, odd ribosomes, and small enigmatic genomes across a large radiation of phyla.</title>
        <authorList>
            <person name="Brown C.T."/>
            <person name="Hug L.A."/>
            <person name="Thomas B.C."/>
            <person name="Sharon I."/>
            <person name="Castelle C.J."/>
            <person name="Singh A."/>
            <person name="Wilkins M.J."/>
            <person name="Williams K.H."/>
            <person name="Banfield J.F."/>
        </authorList>
    </citation>
    <scope>NUCLEOTIDE SEQUENCE [LARGE SCALE GENOMIC DNA]</scope>
</reference>
<dbReference type="PATRIC" id="fig|1618645.3.peg.1050"/>
<dbReference type="AlphaFoldDB" id="A0A0G1IJI2"/>
<dbReference type="EMBL" id="LCIR01000025">
    <property type="protein sequence ID" value="KKT59013.1"/>
    <property type="molecule type" value="Genomic_DNA"/>
</dbReference>
<gene>
    <name evidence="1" type="ORF">UW53_C0025G0004</name>
</gene>
<evidence type="ECO:0000313" key="2">
    <source>
        <dbReference type="Proteomes" id="UP000034087"/>
    </source>
</evidence>
<name>A0A0G1IJI2_9BACT</name>
<sequence length="359" mass="40379">MVDILSELPPEDLQSLLLYIYNQRTHVLKPSDLMQQYRQSRFVKPCVLDQRKIVAADHIAFKILPSTFTAIEFSPVIPLGTNSILANTSQKNVLGTIRNNEVLADPTSALALECALRRTVLLQGDPKNIGLVKLATSSRSLRLQSFDDIPGFTPHFRTFSIASAGRDTGSEVFEKVTFLEHVTFYLNYLNSLANEGYITNHITVAFSDIRIIEKLIEKDGLDREQIGRSTQKVDFDVFKNYNISLPHSVLSVDEVSRELVSTYNLNKPIELLSIIEESVITKLRKQFPLVAFAVELNRIAGIGYYSNLCFKISAQNRAGTVFPLVDGGYTNWTQKLMNSKKERLLISGIGTELLCKLFK</sequence>
<dbReference type="Proteomes" id="UP000034087">
    <property type="component" value="Unassembled WGS sequence"/>
</dbReference>
<protein>
    <submittedName>
        <fullName evidence="1">Uncharacterized protein</fullName>
    </submittedName>
</protein>